<comment type="caution">
    <text evidence="2">The sequence shown here is derived from an EMBL/GenBank/DDBJ whole genome shotgun (WGS) entry which is preliminary data.</text>
</comment>
<dbReference type="SUPFAM" id="SSF53756">
    <property type="entry name" value="UDP-Glycosyltransferase/glycogen phosphorylase"/>
    <property type="match status" value="1"/>
</dbReference>
<reference evidence="2 3" key="1">
    <citation type="submission" date="2021-03" db="EMBL/GenBank/DDBJ databases">
        <title>Identification of novel Bacillus strains.</title>
        <authorList>
            <person name="Xiao Z."/>
            <person name="Li Y."/>
            <person name="Shen J."/>
        </authorList>
    </citation>
    <scope>NUCLEOTIDE SEQUENCE [LARGE SCALE GENOMIC DNA]</scope>
    <source>
        <strain evidence="2 3">SY8</strain>
    </source>
</reference>
<dbReference type="EMBL" id="JAGDQJ010000013">
    <property type="protein sequence ID" value="MBO1626027.1"/>
    <property type="molecule type" value="Genomic_DNA"/>
</dbReference>
<gene>
    <name evidence="2" type="ORF">J4P90_12375</name>
</gene>
<sequence length="311" mass="36930">MSKLNLLLIIRNYSKWIHTEPFYLQEELSKITNLFVWNEDGDISSILNNINFNPDFILIYLFDTEANAPKITGLNNIKIPYGIYIEDLHHDPDKTNAAMKRENVKYIFTCYRDAFPHFYPEFCDKIIWFPHHVNTEIFKDYGSKKEIDMLMMGAIFPYYYPLRYKILETYKNNPNFVYHEHPGYRNINDEEFKNVFIRENYAKEINRAKLFFTCNSIYGYTLLKYLEVLACNTLLLAPSSNEIIDLGLRPGVHFVEIDENNFMEKANYYLTHDKEREEISKNGFELVQKKHSTSQRAQQLKEMINEIIKGG</sequence>
<protein>
    <submittedName>
        <fullName evidence="2">Glycosyltransferase</fullName>
    </submittedName>
</protein>
<dbReference type="Proteomes" id="UP000677611">
    <property type="component" value="Unassembled WGS sequence"/>
</dbReference>
<evidence type="ECO:0000313" key="3">
    <source>
        <dbReference type="Proteomes" id="UP000677611"/>
    </source>
</evidence>
<evidence type="ECO:0000259" key="1">
    <source>
        <dbReference type="Pfam" id="PF13524"/>
    </source>
</evidence>
<evidence type="ECO:0000313" key="2">
    <source>
        <dbReference type="EMBL" id="MBO1626027.1"/>
    </source>
</evidence>
<dbReference type="Pfam" id="PF13524">
    <property type="entry name" value="Glyco_trans_1_2"/>
    <property type="match status" value="1"/>
</dbReference>
<name>A0ABS3NZU7_9BACI</name>
<keyword evidence="3" id="KW-1185">Reference proteome</keyword>
<organism evidence="2 3">
    <name type="scientific">Bacillus arachidis</name>
    <dbReference type="NCBI Taxonomy" id="2819290"/>
    <lineage>
        <taxon>Bacteria</taxon>
        <taxon>Bacillati</taxon>
        <taxon>Bacillota</taxon>
        <taxon>Bacilli</taxon>
        <taxon>Bacillales</taxon>
        <taxon>Bacillaceae</taxon>
        <taxon>Bacillus</taxon>
    </lineage>
</organism>
<proteinExistence type="predicted"/>
<accession>A0ABS3NZU7</accession>
<dbReference type="RefSeq" id="WP_208017839.1">
    <property type="nucleotide sequence ID" value="NZ_JAGDQJ010000013.1"/>
</dbReference>
<feature type="domain" description="Spore protein YkvP/CgeB glycosyl transferase-like" evidence="1">
    <location>
        <begin position="198"/>
        <end position="301"/>
    </location>
</feature>
<dbReference type="InterPro" id="IPR055259">
    <property type="entry name" value="YkvP/CgeB_Glyco_trans-like"/>
</dbReference>